<keyword evidence="2" id="KW-1185">Reference proteome</keyword>
<dbReference type="HOGENOM" id="CLU_2597864_0_0_2"/>
<dbReference type="EMBL" id="CP002408">
    <property type="protein sequence ID" value="AFU58428.1"/>
    <property type="molecule type" value="Genomic_DNA"/>
</dbReference>
<protein>
    <submittedName>
        <fullName evidence="1">Uncharacterized protein</fullName>
    </submittedName>
</protein>
<proteinExistence type="predicted"/>
<reference evidence="1 2" key="1">
    <citation type="journal article" date="2012" name="Environ. Microbiol.">
        <title>The genome of the ammonia-oxidizing Candidatus Nitrososphaera gargensis: insights into metabolic versatility and environmental adaptations.</title>
        <authorList>
            <person name="Spang A."/>
            <person name="Poehlein A."/>
            <person name="Offre P."/>
            <person name="Zumbragel S."/>
            <person name="Haider S."/>
            <person name="Rychlik N."/>
            <person name="Nowka B."/>
            <person name="Schmeisser C."/>
            <person name="Lebedeva E.V."/>
            <person name="Rattei T."/>
            <person name="Bohm C."/>
            <person name="Schmid M."/>
            <person name="Galushko A."/>
            <person name="Hatzenpichler R."/>
            <person name="Weinmaier T."/>
            <person name="Daniel R."/>
            <person name="Schleper C."/>
            <person name="Spieck E."/>
            <person name="Streit W."/>
            <person name="Wagner M."/>
        </authorList>
    </citation>
    <scope>NUCLEOTIDE SEQUENCE [LARGE SCALE GENOMIC DNA]</scope>
    <source>
        <strain evidence="2">Ga9.2</strain>
    </source>
</reference>
<dbReference type="GeneID" id="13797752"/>
<dbReference type="AlphaFoldDB" id="K0IHM9"/>
<gene>
    <name evidence="1" type="ordered locus">Ngar_c14930</name>
</gene>
<evidence type="ECO:0000313" key="2">
    <source>
        <dbReference type="Proteomes" id="UP000008037"/>
    </source>
</evidence>
<dbReference type="Proteomes" id="UP000008037">
    <property type="component" value="Chromosome"/>
</dbReference>
<sequence length="79" mass="8976">MQGNIYHFELNENRDGLSLNGTLSDRIVDSPEELKPLVFVQGFNSSIIDMDIASDGYLYFTTYYRHDASIYRVVPKGAP</sequence>
<name>K0IHM9_NITGG</name>
<organism evidence="1 2">
    <name type="scientific">Nitrososphaera gargensis (strain Ga9.2)</name>
    <dbReference type="NCBI Taxonomy" id="1237085"/>
    <lineage>
        <taxon>Archaea</taxon>
        <taxon>Nitrososphaerota</taxon>
        <taxon>Nitrososphaeria</taxon>
        <taxon>Nitrososphaerales</taxon>
        <taxon>Nitrososphaeraceae</taxon>
        <taxon>Nitrososphaera</taxon>
    </lineage>
</organism>
<dbReference type="InParanoid" id="K0IHM9"/>
<dbReference type="KEGG" id="nga:Ngar_c14930"/>
<evidence type="ECO:0000313" key="1">
    <source>
        <dbReference type="EMBL" id="AFU58428.1"/>
    </source>
</evidence>
<accession>K0IHM9</accession>
<dbReference type="RefSeq" id="WP_015018965.1">
    <property type="nucleotide sequence ID" value="NC_018719.1"/>
</dbReference>
<dbReference type="BioCyc" id="CNIT1237085:G1324-1491-MONOMER"/>